<feature type="compositionally biased region" description="Low complexity" evidence="1">
    <location>
        <begin position="26"/>
        <end position="54"/>
    </location>
</feature>
<dbReference type="Proteomes" id="UP000075442">
    <property type="component" value="Unassembled WGS sequence"/>
</dbReference>
<dbReference type="AlphaFoldDB" id="A0A150NGE6"/>
<dbReference type="PATRIC" id="fig|28037.235.peg.2209"/>
<gene>
    <name evidence="3" type="ORF">SMIM3I_01443</name>
</gene>
<evidence type="ECO:0000313" key="3">
    <source>
        <dbReference type="EMBL" id="KYF32535.1"/>
    </source>
</evidence>
<dbReference type="RefSeq" id="WP_061590460.1">
    <property type="nucleotide sequence ID" value="NZ_CP190759.1"/>
</dbReference>
<organism evidence="3 4">
    <name type="scientific">Streptococcus mitis</name>
    <dbReference type="NCBI Taxonomy" id="28037"/>
    <lineage>
        <taxon>Bacteria</taxon>
        <taxon>Bacillati</taxon>
        <taxon>Bacillota</taxon>
        <taxon>Bacilli</taxon>
        <taxon>Lactobacillales</taxon>
        <taxon>Streptococcaceae</taxon>
        <taxon>Streptococcus</taxon>
        <taxon>Streptococcus mitis group</taxon>
    </lineage>
</organism>
<feature type="chain" id="PRO_5044292151" evidence="2">
    <location>
        <begin position="20"/>
        <end position="203"/>
    </location>
</feature>
<evidence type="ECO:0000313" key="4">
    <source>
        <dbReference type="Proteomes" id="UP000075442"/>
    </source>
</evidence>
<sequence>MKKILLLASILLTSVTLVACSNQAQTQGNSSKTTSSSTSQDSTNSNTLSSTQNSEESQVIGSDEYGFVKVPKSWIKFNEVQGGNDIQYSDGTDVNIVTLNTFKAEQFGIPDNEFQKLETVRISDSIFTSKESNPEFTKVWGSKSTIGGYEAYVVNAISKSGKYIITWIFKSSDGKFRYVALEGTPETLKNLLPMIEESWTIQK</sequence>
<comment type="caution">
    <text evidence="3">The sequence shown here is derived from an EMBL/GenBank/DDBJ whole genome shotgun (WGS) entry which is preliminary data.</text>
</comment>
<protein>
    <submittedName>
        <fullName evidence="3">Uncharacterized protein</fullName>
    </submittedName>
</protein>
<evidence type="ECO:0000256" key="2">
    <source>
        <dbReference type="SAM" id="SignalP"/>
    </source>
</evidence>
<name>A0A150NGE6_STRMT</name>
<feature type="region of interest" description="Disordered" evidence="1">
    <location>
        <begin position="26"/>
        <end position="59"/>
    </location>
</feature>
<keyword evidence="2" id="KW-0732">Signal</keyword>
<reference evidence="3 4" key="1">
    <citation type="submission" date="2016-01" db="EMBL/GenBank/DDBJ databases">
        <title>Highly variable Streptococcus oralis 1 are common among viridans streptococci isolated from primates.</title>
        <authorList>
            <person name="Denapaite D."/>
            <person name="Rieger M."/>
            <person name="Koendgen S."/>
            <person name="Brueckner R."/>
            <person name="Ochigava I."/>
            <person name="Kappeler P."/>
            <person name="Maetz-Rensing K."/>
            <person name="Leendertz F."/>
        </authorList>
    </citation>
    <scope>NUCLEOTIDE SEQUENCE [LARGE SCALE GENOMIC DNA]</scope>
    <source>
        <strain evidence="3 4">M3-1</strain>
    </source>
</reference>
<dbReference type="PROSITE" id="PS51257">
    <property type="entry name" value="PROKAR_LIPOPROTEIN"/>
    <property type="match status" value="1"/>
</dbReference>
<proteinExistence type="predicted"/>
<dbReference type="EMBL" id="LROU01000144">
    <property type="protein sequence ID" value="KYF32535.1"/>
    <property type="molecule type" value="Genomic_DNA"/>
</dbReference>
<accession>A0A150NGE6</accession>
<evidence type="ECO:0000256" key="1">
    <source>
        <dbReference type="SAM" id="MobiDB-lite"/>
    </source>
</evidence>
<feature type="signal peptide" evidence="2">
    <location>
        <begin position="1"/>
        <end position="19"/>
    </location>
</feature>